<organism evidence="1 2">
    <name type="scientific">Aspergillus felis</name>
    <dbReference type="NCBI Taxonomy" id="1287682"/>
    <lineage>
        <taxon>Eukaryota</taxon>
        <taxon>Fungi</taxon>
        <taxon>Dikarya</taxon>
        <taxon>Ascomycota</taxon>
        <taxon>Pezizomycotina</taxon>
        <taxon>Eurotiomycetes</taxon>
        <taxon>Eurotiomycetidae</taxon>
        <taxon>Eurotiales</taxon>
        <taxon>Aspergillaceae</taxon>
        <taxon>Aspergillus</taxon>
        <taxon>Aspergillus subgen. Fumigati</taxon>
    </lineage>
</organism>
<protein>
    <recommendedName>
        <fullName evidence="3">Tetratricopeptide repeat protein</fullName>
    </recommendedName>
</protein>
<reference evidence="1" key="1">
    <citation type="submission" date="2020-06" db="EMBL/GenBank/DDBJ databases">
        <title>Draft genome sequences of strains closely related to Aspergillus parafelis and Aspergillus hiratsukae.</title>
        <authorList>
            <person name="Dos Santos R.A.C."/>
            <person name="Rivero-Menendez O."/>
            <person name="Steenwyk J.L."/>
            <person name="Mead M.E."/>
            <person name="Goldman G.H."/>
            <person name="Alastruey-Izquierdo A."/>
            <person name="Rokas A."/>
        </authorList>
    </citation>
    <scope>NUCLEOTIDE SEQUENCE</scope>
    <source>
        <strain evidence="1">CNM-CM7691</strain>
    </source>
</reference>
<evidence type="ECO:0000313" key="2">
    <source>
        <dbReference type="Proteomes" id="UP000641853"/>
    </source>
</evidence>
<dbReference type="Proteomes" id="UP000641853">
    <property type="component" value="Unassembled WGS sequence"/>
</dbReference>
<evidence type="ECO:0008006" key="3">
    <source>
        <dbReference type="Google" id="ProtNLM"/>
    </source>
</evidence>
<dbReference type="Pfam" id="PF13424">
    <property type="entry name" value="TPR_12"/>
    <property type="match status" value="1"/>
</dbReference>
<proteinExistence type="predicted"/>
<dbReference type="AlphaFoldDB" id="A0A8H6R0R6"/>
<comment type="caution">
    <text evidence="1">The sequence shown here is derived from an EMBL/GenBank/DDBJ whole genome shotgun (WGS) entry which is preliminary data.</text>
</comment>
<sequence length="124" mass="13208">MQAHTTKAGGKPNPVDTTGLLLDEVGVQSLSTPFILKSIMDRLNQHALAGAYEANGKIAQAIDLLEHVITAQEKTPVEEHPSRLAAQHALAGAYAANGQIAQALKLLEHMVMVEGRTLAEEHPS</sequence>
<accession>A0A8H6R0R6</accession>
<name>A0A8H6R0R6_9EURO</name>
<evidence type="ECO:0000313" key="1">
    <source>
        <dbReference type="EMBL" id="KAF7182994.1"/>
    </source>
</evidence>
<dbReference type="EMBL" id="JACBAG010001750">
    <property type="protein sequence ID" value="KAF7182994.1"/>
    <property type="molecule type" value="Genomic_DNA"/>
</dbReference>
<dbReference type="InterPro" id="IPR011990">
    <property type="entry name" value="TPR-like_helical_dom_sf"/>
</dbReference>
<dbReference type="SUPFAM" id="SSF48452">
    <property type="entry name" value="TPR-like"/>
    <property type="match status" value="1"/>
</dbReference>
<gene>
    <name evidence="1" type="ORF">CNMCM7691_002738</name>
</gene>
<dbReference type="Gene3D" id="1.25.40.10">
    <property type="entry name" value="Tetratricopeptide repeat domain"/>
    <property type="match status" value="1"/>
</dbReference>
<keyword evidence="2" id="KW-1185">Reference proteome</keyword>